<evidence type="ECO:0000313" key="2">
    <source>
        <dbReference type="Proteomes" id="UP000516862"/>
    </source>
</evidence>
<dbReference type="Proteomes" id="UP000516862">
    <property type="component" value="Chromosome"/>
</dbReference>
<name>A0A7H2PQY6_9GAMM</name>
<accession>A0A7H2PQY6</accession>
<organism evidence="1 2">
    <name type="scientific">Acinetobacter seifertii</name>
    <dbReference type="NCBI Taxonomy" id="1530123"/>
    <lineage>
        <taxon>Bacteria</taxon>
        <taxon>Pseudomonadati</taxon>
        <taxon>Pseudomonadota</taxon>
        <taxon>Gammaproteobacteria</taxon>
        <taxon>Moraxellales</taxon>
        <taxon>Moraxellaceae</taxon>
        <taxon>Acinetobacter</taxon>
        <taxon>Acinetobacter calcoaceticus/baumannii complex</taxon>
    </lineage>
</organism>
<reference evidence="2" key="1">
    <citation type="submission" date="2020-09" db="EMBL/GenBank/DDBJ databases">
        <title>Clinical and molecular characterization of Acinetobacter seifertii in Taiwan.</title>
        <authorList>
            <person name="Li L.-H."/>
            <person name="Yang Y.-S."/>
            <person name="Sun J.-R."/>
            <person name="Huang T.-W."/>
            <person name="Huang W.-C."/>
            <person name="Wang Y.-C."/>
            <person name="Kuo T.-H."/>
            <person name="Kuo S.-C."/>
            <person name="Chen T.-L."/>
        </authorList>
    </citation>
    <scope>NUCLEOTIDE SEQUENCE [LARGE SCALE GENOMIC DNA]</scope>
    <source>
        <strain evidence="2">AS73</strain>
    </source>
</reference>
<dbReference type="RefSeq" id="WP_151685097.1">
    <property type="nucleotide sequence ID" value="NZ_BKEE01000028.1"/>
</dbReference>
<reference evidence="1 2" key="2">
    <citation type="submission" date="2020-09" db="EMBL/GenBank/DDBJ databases">
        <authorList>
            <person name="Chen F.-J."/>
            <person name="Lee Y.-T."/>
        </authorList>
    </citation>
    <scope>NUCLEOTIDE SEQUENCE [LARGE SCALE GENOMIC DNA]</scope>
    <source>
        <strain evidence="1 2">AS73</strain>
    </source>
</reference>
<proteinExistence type="predicted"/>
<dbReference type="AlphaFoldDB" id="A0A7H2PQY6"/>
<protein>
    <submittedName>
        <fullName evidence="1">Uncharacterized protein</fullName>
    </submittedName>
</protein>
<dbReference type="EMBL" id="CP061561">
    <property type="protein sequence ID" value="QNX05269.1"/>
    <property type="molecule type" value="Genomic_DNA"/>
</dbReference>
<sequence length="161" mass="18501">MYKFLISLIILMGTFSITHAKDTMPKPSNFPVKSVYKGTTAKLDLSDPDARMFRTRLSEALKEQPDFAGEYVTVMWGCGTNCRVYSFINKRTGKLLKEGFGGEERQEDVIFTDPNSRLLVTKEEIRNDEYEVKSLTLRAYILEKNKFKLIKTITNIAPEEE</sequence>
<evidence type="ECO:0000313" key="1">
    <source>
        <dbReference type="EMBL" id="QNX05269.1"/>
    </source>
</evidence>
<gene>
    <name evidence="1" type="ORF">IC796_18675</name>
</gene>